<evidence type="ECO:0000313" key="1">
    <source>
        <dbReference type="EMBL" id="KAF5759510.1"/>
    </source>
</evidence>
<dbReference type="Proteomes" id="UP000215914">
    <property type="component" value="Chromosome 11"/>
</dbReference>
<protein>
    <submittedName>
        <fullName evidence="2">Uncharacterized protein</fullName>
    </submittedName>
</protein>
<organism evidence="2 3">
    <name type="scientific">Helianthus annuus</name>
    <name type="common">Common sunflower</name>
    <dbReference type="NCBI Taxonomy" id="4232"/>
    <lineage>
        <taxon>Eukaryota</taxon>
        <taxon>Viridiplantae</taxon>
        <taxon>Streptophyta</taxon>
        <taxon>Embryophyta</taxon>
        <taxon>Tracheophyta</taxon>
        <taxon>Spermatophyta</taxon>
        <taxon>Magnoliopsida</taxon>
        <taxon>eudicotyledons</taxon>
        <taxon>Gunneridae</taxon>
        <taxon>Pentapetalae</taxon>
        <taxon>asterids</taxon>
        <taxon>campanulids</taxon>
        <taxon>Asterales</taxon>
        <taxon>Asteraceae</taxon>
        <taxon>Asteroideae</taxon>
        <taxon>Heliantheae alliance</taxon>
        <taxon>Heliantheae</taxon>
        <taxon>Helianthus</taxon>
    </lineage>
</organism>
<reference evidence="1 3" key="1">
    <citation type="journal article" date="2017" name="Nature">
        <title>The sunflower genome provides insights into oil metabolism, flowering and Asterid evolution.</title>
        <authorList>
            <person name="Badouin H."/>
            <person name="Gouzy J."/>
            <person name="Grassa C.J."/>
            <person name="Murat F."/>
            <person name="Staton S.E."/>
            <person name="Cottret L."/>
            <person name="Lelandais-Briere C."/>
            <person name="Owens G.L."/>
            <person name="Carrere S."/>
            <person name="Mayjonade B."/>
            <person name="Legrand L."/>
            <person name="Gill N."/>
            <person name="Kane N.C."/>
            <person name="Bowers J.E."/>
            <person name="Hubner S."/>
            <person name="Bellec A."/>
            <person name="Berard A."/>
            <person name="Berges H."/>
            <person name="Blanchet N."/>
            <person name="Boniface M.C."/>
            <person name="Brunel D."/>
            <person name="Catrice O."/>
            <person name="Chaidir N."/>
            <person name="Claudel C."/>
            <person name="Donnadieu C."/>
            <person name="Faraut T."/>
            <person name="Fievet G."/>
            <person name="Helmstetter N."/>
            <person name="King M."/>
            <person name="Knapp S.J."/>
            <person name="Lai Z."/>
            <person name="Le Paslier M.C."/>
            <person name="Lippi Y."/>
            <person name="Lorenzon L."/>
            <person name="Mandel J.R."/>
            <person name="Marage G."/>
            <person name="Marchand G."/>
            <person name="Marquand E."/>
            <person name="Bret-Mestries E."/>
            <person name="Morien E."/>
            <person name="Nambeesan S."/>
            <person name="Nguyen T."/>
            <person name="Pegot-Espagnet P."/>
            <person name="Pouilly N."/>
            <person name="Raftis F."/>
            <person name="Sallet E."/>
            <person name="Schiex T."/>
            <person name="Thomas J."/>
            <person name="Vandecasteele C."/>
            <person name="Vares D."/>
            <person name="Vear F."/>
            <person name="Vautrin S."/>
            <person name="Crespi M."/>
            <person name="Mangin B."/>
            <person name="Burke J.M."/>
            <person name="Salse J."/>
            <person name="Munos S."/>
            <person name="Vincourt P."/>
            <person name="Rieseberg L.H."/>
            <person name="Langlade N.B."/>
        </authorList>
    </citation>
    <scope>NUCLEOTIDE SEQUENCE [LARGE SCALE GENOMIC DNA]</scope>
    <source>
        <strain evidence="3">cv. SF193</strain>
        <tissue evidence="1">Leaves</tissue>
    </source>
</reference>
<evidence type="ECO:0000313" key="2">
    <source>
        <dbReference type="EMBL" id="OTG07539.1"/>
    </source>
</evidence>
<reference evidence="2" key="2">
    <citation type="submission" date="2017-02" db="EMBL/GenBank/DDBJ databases">
        <title>Sunflower complete genome.</title>
        <authorList>
            <person name="Langlade N."/>
            <person name="Munos S."/>
        </authorList>
    </citation>
    <scope>NUCLEOTIDE SEQUENCE [LARGE SCALE GENOMIC DNA]</scope>
    <source>
        <tissue evidence="2">Leaves</tissue>
    </source>
</reference>
<accession>A0A251T9V5</accession>
<dbReference type="AlphaFoldDB" id="A0A251T9V5"/>
<dbReference type="EMBL" id="CM007900">
    <property type="protein sequence ID" value="OTG07539.1"/>
    <property type="molecule type" value="Genomic_DNA"/>
</dbReference>
<dbReference type="EMBL" id="MNCJ02000331">
    <property type="protein sequence ID" value="KAF5759510.1"/>
    <property type="molecule type" value="Genomic_DNA"/>
</dbReference>
<reference evidence="1" key="3">
    <citation type="submission" date="2020-06" db="EMBL/GenBank/DDBJ databases">
        <title>Helianthus annuus Genome sequencing and assembly Release 2.</title>
        <authorList>
            <person name="Gouzy J."/>
            <person name="Langlade N."/>
            <person name="Munos S."/>
        </authorList>
    </citation>
    <scope>NUCLEOTIDE SEQUENCE</scope>
    <source>
        <tissue evidence="1">Leaves</tissue>
    </source>
</reference>
<gene>
    <name evidence="2" type="ORF">HannXRQ_Chr11g0331581</name>
    <name evidence="1" type="ORF">HanXRQr2_Chr16g0742131</name>
</gene>
<dbReference type="Gramene" id="mRNA:HanXRQr2_Chr16g0742131">
    <property type="protein sequence ID" value="CDS:HanXRQr2_Chr16g0742131.1"/>
    <property type="gene ID" value="HanXRQr2_Chr16g0742131"/>
</dbReference>
<name>A0A251T9V5_HELAN</name>
<dbReference type="InParanoid" id="A0A251T9V5"/>
<sequence length="52" mass="5574">MIKSSSSIDRRCAVGGGGRRCAVGGGGRTGVLNEKTVNYRNMYMFVYQSGLI</sequence>
<keyword evidence="3" id="KW-1185">Reference proteome</keyword>
<evidence type="ECO:0000313" key="3">
    <source>
        <dbReference type="Proteomes" id="UP000215914"/>
    </source>
</evidence>
<proteinExistence type="predicted"/>